<comment type="caution">
    <text evidence="9">The sequence shown here is derived from an EMBL/GenBank/DDBJ whole genome shotgun (WGS) entry which is preliminary data.</text>
</comment>
<evidence type="ECO:0000256" key="2">
    <source>
        <dbReference type="ARBA" id="ARBA00006162"/>
    </source>
</evidence>
<feature type="transmembrane region" description="Helical" evidence="7">
    <location>
        <begin position="146"/>
        <end position="167"/>
    </location>
</feature>
<keyword evidence="6 7" id="KW-0472">Membrane</keyword>
<dbReference type="Pfam" id="PF08817">
    <property type="entry name" value="YukD"/>
    <property type="match status" value="1"/>
</dbReference>
<feature type="transmembrane region" description="Helical" evidence="7">
    <location>
        <begin position="392"/>
        <end position="409"/>
    </location>
</feature>
<feature type="transmembrane region" description="Helical" evidence="7">
    <location>
        <begin position="421"/>
        <end position="444"/>
    </location>
</feature>
<evidence type="ECO:0000256" key="7">
    <source>
        <dbReference type="SAM" id="Phobius"/>
    </source>
</evidence>
<dbReference type="InterPro" id="IPR006707">
    <property type="entry name" value="T7SS_EccD"/>
</dbReference>
<dbReference type="NCBIfam" id="TIGR03920">
    <property type="entry name" value="T7SS_EccD"/>
    <property type="match status" value="1"/>
</dbReference>
<dbReference type="InterPro" id="IPR044049">
    <property type="entry name" value="EccD_transm"/>
</dbReference>
<dbReference type="EMBL" id="BAAAPH010000045">
    <property type="protein sequence ID" value="GAA1608087.1"/>
    <property type="molecule type" value="Genomic_DNA"/>
</dbReference>
<sequence>MAKVSIRGLVKVTIDAPERRIDLALPERSTVAEVLPGILRHAGDGLADEGALQGGWVLRRPDGETLETHRDLAGQEVRDGEILHLAPAHQHWPELEYDDLVDAIATDARSGGRAWTPTATRWCGLVSAALALLTVLGLQLRSGPPWDGVALFALVTAGLLMTVGVVLSRAVGDGVAAAVAGVVAVAFGFAGGALLPAATFRLAELGAPQLTAGGAVVLLLGLIGYVGIARHTAVFAAAVTVGALAVVAGWLGGALDGTRSAAVVGALAIALVPVAAPLAMRIGRLPKPVLPTSTADLLADAPQPPRRIVYLAVHRSAALYTGILAGLAIGLGGALAVLTWSTTTPARVLVVLLVGICLLRARLLPVVAHRLSLVGAGLFGLGWLLVQSPYLLLVFAAAAGFLGLWYARHRPGAYLARYAELAELVLVLLVVPVVLWVLGLYAYVRGLGG</sequence>
<evidence type="ECO:0000256" key="6">
    <source>
        <dbReference type="ARBA" id="ARBA00023136"/>
    </source>
</evidence>
<keyword evidence="3" id="KW-1003">Cell membrane</keyword>
<evidence type="ECO:0000259" key="8">
    <source>
        <dbReference type="Pfam" id="PF19053"/>
    </source>
</evidence>
<gene>
    <name evidence="9" type="primary">eccD</name>
    <name evidence="9" type="ORF">GCM10009804_74970</name>
</gene>
<evidence type="ECO:0000256" key="4">
    <source>
        <dbReference type="ARBA" id="ARBA00022692"/>
    </source>
</evidence>
<reference evidence="9 10" key="1">
    <citation type="journal article" date="2019" name="Int. J. Syst. Evol. Microbiol.">
        <title>The Global Catalogue of Microorganisms (GCM) 10K type strain sequencing project: providing services to taxonomists for standard genome sequencing and annotation.</title>
        <authorList>
            <consortium name="The Broad Institute Genomics Platform"/>
            <consortium name="The Broad Institute Genome Sequencing Center for Infectious Disease"/>
            <person name="Wu L."/>
            <person name="Ma J."/>
        </authorList>
    </citation>
    <scope>NUCLEOTIDE SEQUENCE [LARGE SCALE GENOMIC DNA]</scope>
    <source>
        <strain evidence="9 10">JCM 15572</strain>
    </source>
</reference>
<dbReference type="PIRSF" id="PIRSF017804">
    <property type="entry name" value="Secretion_EccD1"/>
    <property type="match status" value="1"/>
</dbReference>
<protein>
    <submittedName>
        <fullName evidence="9">Type VII secretion integral membrane protein EccD</fullName>
    </submittedName>
</protein>
<feature type="transmembrane region" description="Helical" evidence="7">
    <location>
        <begin position="344"/>
        <end position="361"/>
    </location>
</feature>
<organism evidence="9 10">
    <name type="scientific">Kribbella hippodromi</name>
    <dbReference type="NCBI Taxonomy" id="434347"/>
    <lineage>
        <taxon>Bacteria</taxon>
        <taxon>Bacillati</taxon>
        <taxon>Actinomycetota</taxon>
        <taxon>Actinomycetes</taxon>
        <taxon>Propionibacteriales</taxon>
        <taxon>Kribbellaceae</taxon>
        <taxon>Kribbella</taxon>
    </lineage>
</organism>
<name>A0ABN2EMU6_9ACTN</name>
<dbReference type="InterPro" id="IPR024962">
    <property type="entry name" value="YukD-like"/>
</dbReference>
<feature type="transmembrane region" description="Helical" evidence="7">
    <location>
        <begin position="317"/>
        <end position="338"/>
    </location>
</feature>
<accession>A0ABN2EMU6</accession>
<evidence type="ECO:0000256" key="1">
    <source>
        <dbReference type="ARBA" id="ARBA00004651"/>
    </source>
</evidence>
<comment type="subcellular location">
    <subcellularLocation>
        <location evidence="1">Cell membrane</location>
        <topology evidence="1">Multi-pass membrane protein</topology>
    </subcellularLocation>
</comment>
<dbReference type="Proteomes" id="UP001501705">
    <property type="component" value="Unassembled WGS sequence"/>
</dbReference>
<keyword evidence="5 7" id="KW-1133">Transmembrane helix</keyword>
<evidence type="ECO:0000313" key="10">
    <source>
        <dbReference type="Proteomes" id="UP001501705"/>
    </source>
</evidence>
<evidence type="ECO:0000256" key="5">
    <source>
        <dbReference type="ARBA" id="ARBA00022989"/>
    </source>
</evidence>
<comment type="similarity">
    <text evidence="2">Belongs to the EccD/Snm4 family.</text>
</comment>
<evidence type="ECO:0000313" key="9">
    <source>
        <dbReference type="EMBL" id="GAA1608087.1"/>
    </source>
</evidence>
<feature type="transmembrane region" description="Helical" evidence="7">
    <location>
        <begin position="233"/>
        <end position="255"/>
    </location>
</feature>
<proteinExistence type="inferred from homology"/>
<feature type="transmembrane region" description="Helical" evidence="7">
    <location>
        <begin position="174"/>
        <end position="195"/>
    </location>
</feature>
<dbReference type="Gene3D" id="3.10.20.90">
    <property type="entry name" value="Phosphatidylinositol 3-kinase Catalytic Subunit, Chain A, domain 1"/>
    <property type="match status" value="1"/>
</dbReference>
<feature type="transmembrane region" description="Helical" evidence="7">
    <location>
        <begin position="368"/>
        <end position="386"/>
    </location>
</feature>
<feature type="transmembrane region" description="Helical" evidence="7">
    <location>
        <begin position="261"/>
        <end position="280"/>
    </location>
</feature>
<keyword evidence="4 7" id="KW-0812">Transmembrane</keyword>
<feature type="domain" description="EccD-like transmembrane" evidence="8">
    <location>
        <begin position="120"/>
        <end position="447"/>
    </location>
</feature>
<dbReference type="Pfam" id="PF19053">
    <property type="entry name" value="EccD"/>
    <property type="match status" value="1"/>
</dbReference>
<evidence type="ECO:0000256" key="3">
    <source>
        <dbReference type="ARBA" id="ARBA00022475"/>
    </source>
</evidence>
<keyword evidence="10" id="KW-1185">Reference proteome</keyword>
<feature type="transmembrane region" description="Helical" evidence="7">
    <location>
        <begin position="119"/>
        <end position="140"/>
    </location>
</feature>
<feature type="transmembrane region" description="Helical" evidence="7">
    <location>
        <begin position="207"/>
        <end position="226"/>
    </location>
</feature>